<dbReference type="InterPro" id="IPR039418">
    <property type="entry name" value="LexA-like"/>
</dbReference>
<evidence type="ECO:0000313" key="7">
    <source>
        <dbReference type="Proteomes" id="UP001208938"/>
    </source>
</evidence>
<dbReference type="EMBL" id="JAPDFL010000001">
    <property type="protein sequence ID" value="MCW1934089.1"/>
    <property type="molecule type" value="Genomic_DNA"/>
</dbReference>
<evidence type="ECO:0000256" key="2">
    <source>
        <dbReference type="ARBA" id="ARBA00023125"/>
    </source>
</evidence>
<feature type="domain" description="Peptidase S24/S26A/S26B/S26C" evidence="5">
    <location>
        <begin position="92"/>
        <end position="196"/>
    </location>
</feature>
<dbReference type="Proteomes" id="UP001208938">
    <property type="component" value="Unassembled WGS sequence"/>
</dbReference>
<dbReference type="InterPro" id="IPR036286">
    <property type="entry name" value="LexA/Signal_pep-like_sf"/>
</dbReference>
<dbReference type="SUPFAM" id="SSF51306">
    <property type="entry name" value="LexA/Signal peptidase"/>
    <property type="match status" value="1"/>
</dbReference>
<protein>
    <submittedName>
        <fullName evidence="6">S24 family peptidase</fullName>
    </submittedName>
</protein>
<dbReference type="Pfam" id="PF00717">
    <property type="entry name" value="Peptidase_S24"/>
    <property type="match status" value="1"/>
</dbReference>
<dbReference type="Gene3D" id="2.10.109.10">
    <property type="entry name" value="Umud Fragment, subunit A"/>
    <property type="match status" value="1"/>
</dbReference>
<gene>
    <name evidence="6" type="ORF">OKW52_17970</name>
</gene>
<dbReference type="RefSeq" id="WP_264506914.1">
    <property type="nucleotide sequence ID" value="NZ_JAPDFL010000001.1"/>
</dbReference>
<dbReference type="PANTHER" id="PTHR40661">
    <property type="match status" value="1"/>
</dbReference>
<evidence type="ECO:0000313" key="6">
    <source>
        <dbReference type="EMBL" id="MCW1934089.1"/>
    </source>
</evidence>
<dbReference type="CDD" id="cd06529">
    <property type="entry name" value="S24_LexA-like"/>
    <property type="match status" value="1"/>
</dbReference>
<feature type="compositionally biased region" description="Basic and acidic residues" evidence="4">
    <location>
        <begin position="197"/>
        <end position="209"/>
    </location>
</feature>
<sequence>MDPILETIDEALKKKGLSDAAASRLAVGHPSLIKNFRMERTGEKRYNLSALNKLASVLGLELYFGTPRLQDPPPSIDISGEEFAAVHRLAAEASAGPGALNGDAEIVGALAFRRDWLAKLGVNPARACLVTVRGDSMAPGLRPGDLALIDHQRSEVAPGKVFAFNDIDGETRIKRLERPDEKSLILYSDNQAYAPELRKGVDLNRDQDPRAGGLERAQLGVG</sequence>
<keyword evidence="3" id="KW-0804">Transcription</keyword>
<organism evidence="6 7">
    <name type="scientific">Pararhodobacter zhoushanensis</name>
    <dbReference type="NCBI Taxonomy" id="2479545"/>
    <lineage>
        <taxon>Bacteria</taxon>
        <taxon>Pseudomonadati</taxon>
        <taxon>Pseudomonadota</taxon>
        <taxon>Alphaproteobacteria</taxon>
        <taxon>Rhodobacterales</taxon>
        <taxon>Paracoccaceae</taxon>
        <taxon>Pararhodobacter</taxon>
    </lineage>
</organism>
<keyword evidence="2" id="KW-0238">DNA-binding</keyword>
<reference evidence="6 7" key="1">
    <citation type="submission" date="2022-10" db="EMBL/GenBank/DDBJ databases">
        <title>Pararhodobacter sp. nov., isolated from marine algae.</title>
        <authorList>
            <person name="Choi B.J."/>
            <person name="Kim J.M."/>
            <person name="Lee J.K."/>
            <person name="Choi D.G."/>
            <person name="Jeon C.O."/>
        </authorList>
    </citation>
    <scope>NUCLEOTIDE SEQUENCE [LARGE SCALE GENOMIC DNA]</scope>
    <source>
        <strain evidence="6 7">ZQ420</strain>
    </source>
</reference>
<evidence type="ECO:0000256" key="3">
    <source>
        <dbReference type="ARBA" id="ARBA00023163"/>
    </source>
</evidence>
<accession>A0ABT3H2T2</accession>
<dbReference type="PANTHER" id="PTHR40661:SF3">
    <property type="entry name" value="FELS-1 PROPHAGE TRANSCRIPTIONAL REGULATOR"/>
    <property type="match status" value="1"/>
</dbReference>
<name>A0ABT3H2T2_9RHOB</name>
<comment type="caution">
    <text evidence="6">The sequence shown here is derived from an EMBL/GenBank/DDBJ whole genome shotgun (WGS) entry which is preliminary data.</text>
</comment>
<evidence type="ECO:0000256" key="1">
    <source>
        <dbReference type="ARBA" id="ARBA00023015"/>
    </source>
</evidence>
<keyword evidence="7" id="KW-1185">Reference proteome</keyword>
<feature type="region of interest" description="Disordered" evidence="4">
    <location>
        <begin position="197"/>
        <end position="222"/>
    </location>
</feature>
<proteinExistence type="predicted"/>
<keyword evidence="1" id="KW-0805">Transcription regulation</keyword>
<evidence type="ECO:0000259" key="5">
    <source>
        <dbReference type="Pfam" id="PF00717"/>
    </source>
</evidence>
<evidence type="ECO:0000256" key="4">
    <source>
        <dbReference type="SAM" id="MobiDB-lite"/>
    </source>
</evidence>
<dbReference type="InterPro" id="IPR015927">
    <property type="entry name" value="Peptidase_S24_S26A/B/C"/>
</dbReference>